<dbReference type="GO" id="GO:0043190">
    <property type="term" value="C:ATP-binding cassette (ABC) transporter complex"/>
    <property type="evidence" value="ECO:0007669"/>
    <property type="project" value="InterPro"/>
</dbReference>
<dbReference type="PANTHER" id="PTHR43332:SF1">
    <property type="entry name" value="TRANSPORT PERMEASE PROTEIN"/>
    <property type="match status" value="1"/>
</dbReference>
<evidence type="ECO:0000313" key="8">
    <source>
        <dbReference type="Proteomes" id="UP000315995"/>
    </source>
</evidence>
<feature type="transmembrane region" description="Helical" evidence="5">
    <location>
        <begin position="96"/>
        <end position="123"/>
    </location>
</feature>
<keyword evidence="5" id="KW-0813">Transport</keyword>
<evidence type="ECO:0000256" key="4">
    <source>
        <dbReference type="ARBA" id="ARBA00023136"/>
    </source>
</evidence>
<feature type="transmembrane region" description="Helical" evidence="5">
    <location>
        <begin position="227"/>
        <end position="248"/>
    </location>
</feature>
<keyword evidence="3 5" id="KW-1133">Transmembrane helix</keyword>
<dbReference type="PIRSF" id="PIRSF006648">
    <property type="entry name" value="DrrB"/>
    <property type="match status" value="1"/>
</dbReference>
<dbReference type="NCBIfam" id="NF011648">
    <property type="entry name" value="PRK15066.1"/>
    <property type="match status" value="1"/>
</dbReference>
<accession>A0A4Y6Q2M1</accession>
<reference evidence="7 8" key="1">
    <citation type="submission" date="2019-06" db="EMBL/GenBank/DDBJ databases">
        <title>Persicimonas caeni gen. nov., sp. nov., a predatory bacterium isolated from solar saltern.</title>
        <authorList>
            <person name="Wang S."/>
        </authorList>
    </citation>
    <scope>NUCLEOTIDE SEQUENCE [LARGE SCALE GENOMIC DNA]</scope>
    <source>
        <strain evidence="7 8">YN101</strain>
    </source>
</reference>
<evidence type="ECO:0000256" key="5">
    <source>
        <dbReference type="RuleBase" id="RU361157"/>
    </source>
</evidence>
<accession>A0A5B8YDU6</accession>
<evidence type="ECO:0000256" key="3">
    <source>
        <dbReference type="ARBA" id="ARBA00022989"/>
    </source>
</evidence>
<dbReference type="InterPro" id="IPR013525">
    <property type="entry name" value="ABC2_TM"/>
</dbReference>
<evidence type="ECO:0000256" key="1">
    <source>
        <dbReference type="ARBA" id="ARBA00004141"/>
    </source>
</evidence>
<comment type="subcellular location">
    <subcellularLocation>
        <location evidence="5">Cell membrane</location>
        <topology evidence="5">Multi-pass membrane protein</topology>
    </subcellularLocation>
    <subcellularLocation>
        <location evidence="1">Membrane</location>
        <topology evidence="1">Multi-pass membrane protein</topology>
    </subcellularLocation>
</comment>
<dbReference type="InterPro" id="IPR052522">
    <property type="entry name" value="ABC-2_transport_permease"/>
</dbReference>
<evidence type="ECO:0000313" key="7">
    <source>
        <dbReference type="EMBL" id="QDG54828.1"/>
    </source>
</evidence>
<feature type="transmembrane region" description="Helical" evidence="5">
    <location>
        <begin position="51"/>
        <end position="75"/>
    </location>
</feature>
<evidence type="ECO:0000259" key="6">
    <source>
        <dbReference type="PROSITE" id="PS51012"/>
    </source>
</evidence>
<dbReference type="EMBL" id="CP041186">
    <property type="protein sequence ID" value="QDG54828.1"/>
    <property type="molecule type" value="Genomic_DNA"/>
</dbReference>
<dbReference type="AlphaFoldDB" id="A0A4Y6Q2M1"/>
<keyword evidence="5" id="KW-1003">Cell membrane</keyword>
<dbReference type="InterPro" id="IPR000412">
    <property type="entry name" value="ABC_2_transport"/>
</dbReference>
<feature type="transmembrane region" description="Helical" evidence="5">
    <location>
        <begin position="135"/>
        <end position="158"/>
    </location>
</feature>
<gene>
    <name evidence="7" type="ORF">FIV42_03970</name>
</gene>
<dbReference type="PROSITE" id="PS51012">
    <property type="entry name" value="ABC_TM2"/>
    <property type="match status" value="1"/>
</dbReference>
<keyword evidence="8" id="KW-1185">Reference proteome</keyword>
<dbReference type="InterPro" id="IPR047817">
    <property type="entry name" value="ABC2_TM_bact-type"/>
</dbReference>
<feature type="transmembrane region" description="Helical" evidence="5">
    <location>
        <begin position="170"/>
        <end position="191"/>
    </location>
</feature>
<dbReference type="PANTHER" id="PTHR43332">
    <property type="entry name" value="INNER MEMBRANE TRANSPORT PERMEASE YADH-RELATED"/>
    <property type="match status" value="1"/>
</dbReference>
<feature type="transmembrane region" description="Helical" evidence="5">
    <location>
        <begin position="12"/>
        <end position="31"/>
    </location>
</feature>
<keyword evidence="2 5" id="KW-0812">Transmembrane</keyword>
<dbReference type="PRINTS" id="PR00164">
    <property type="entry name" value="ABC2TRNSPORT"/>
</dbReference>
<proteinExistence type="inferred from homology"/>
<comment type="similarity">
    <text evidence="5">Belongs to the ABC-2 integral membrane protein family.</text>
</comment>
<dbReference type="OrthoDB" id="9788252at2"/>
<sequence>MLFRKEIKRFWSIASQTVVSPVVTTMLYFLVFGYSLGDRLQEVRGIPYVDFLVPGLVMLSLINNAFINSAFSFFINKIHGTLVDILVTPLTHAQLMFGYTAASIVRAVLIGSIIWAVAMAMGADQIITTITGPDGLLHLAITLSFMVLTSLSFAFIGLDIAIVAEDFDHINLLPNFLITPLTFLGGVFYSIEMLPEPWDLVSRFNPILYMVNGIRYGMTGVSDVPLWQGYAVVITLNVVFGAIAWWLLSTGKKIRE</sequence>
<dbReference type="GO" id="GO:0140359">
    <property type="term" value="F:ABC-type transporter activity"/>
    <property type="evidence" value="ECO:0007669"/>
    <property type="project" value="InterPro"/>
</dbReference>
<keyword evidence="4 5" id="KW-0472">Membrane</keyword>
<dbReference type="Pfam" id="PF01061">
    <property type="entry name" value="ABC2_membrane"/>
    <property type="match status" value="1"/>
</dbReference>
<dbReference type="Proteomes" id="UP000315995">
    <property type="component" value="Chromosome"/>
</dbReference>
<organism evidence="7 8">
    <name type="scientific">Persicimonas caeni</name>
    <dbReference type="NCBI Taxonomy" id="2292766"/>
    <lineage>
        <taxon>Bacteria</taxon>
        <taxon>Deltaproteobacteria</taxon>
        <taxon>Bradymonadales</taxon>
        <taxon>Bradymonadaceae</taxon>
        <taxon>Persicimonas</taxon>
    </lineage>
</organism>
<name>A0A4Y6Q2M1_PERCE</name>
<feature type="domain" description="ABC transmembrane type-2" evidence="6">
    <location>
        <begin position="12"/>
        <end position="251"/>
    </location>
</feature>
<evidence type="ECO:0000256" key="2">
    <source>
        <dbReference type="ARBA" id="ARBA00022692"/>
    </source>
</evidence>
<protein>
    <recommendedName>
        <fullName evidence="5">Transport permease protein</fullName>
    </recommendedName>
</protein>